<dbReference type="EMBL" id="LBMM01022325">
    <property type="protein sequence ID" value="KMQ82910.1"/>
    <property type="molecule type" value="Genomic_DNA"/>
</dbReference>
<dbReference type="AlphaFoldDB" id="A0A0J7MQS4"/>
<evidence type="ECO:0000313" key="2">
    <source>
        <dbReference type="Proteomes" id="UP000036403"/>
    </source>
</evidence>
<keyword evidence="2" id="KW-1185">Reference proteome</keyword>
<evidence type="ECO:0000313" key="1">
    <source>
        <dbReference type="EMBL" id="KMQ82910.1"/>
    </source>
</evidence>
<dbReference type="Proteomes" id="UP000036403">
    <property type="component" value="Unassembled WGS sequence"/>
</dbReference>
<proteinExistence type="predicted"/>
<sequence length="317" mass="35687">MTTAYIQVLASMHTMSSIKNMMHEEIGKACSNFLKSTGARDRSTELIEVNRASYANIASKDTTDKMRVPRGPSVKIHKTTNIAIDPTDNAVGKYTSSQDTKDTVLKAIDPCKVGLKVSRLTKIRNNSIRIEACEVDLGKLKTSPDLRAASLEVKDEVKLNPRIIIHNIPAELTDDEIKSQLAKQNEEGTEKDIKVVYRYPLHPGKQYSSCVLEVRSETRQKFVSMERVFLSWSACRVADHVTVLQCYKCLSFGHLAKNYTNDAHCGHCSENHETRQCNNRNKTPNCFNCKSAKESNQFHTAFDVNKCSILKRKNSLD</sequence>
<name>A0A0J7MQS4_LASNI</name>
<dbReference type="PaxDb" id="67767-A0A0J7MQS4"/>
<organism evidence="1 2">
    <name type="scientific">Lasius niger</name>
    <name type="common">Black garden ant</name>
    <dbReference type="NCBI Taxonomy" id="67767"/>
    <lineage>
        <taxon>Eukaryota</taxon>
        <taxon>Metazoa</taxon>
        <taxon>Ecdysozoa</taxon>
        <taxon>Arthropoda</taxon>
        <taxon>Hexapoda</taxon>
        <taxon>Insecta</taxon>
        <taxon>Pterygota</taxon>
        <taxon>Neoptera</taxon>
        <taxon>Endopterygota</taxon>
        <taxon>Hymenoptera</taxon>
        <taxon>Apocrita</taxon>
        <taxon>Aculeata</taxon>
        <taxon>Formicoidea</taxon>
        <taxon>Formicidae</taxon>
        <taxon>Formicinae</taxon>
        <taxon>Lasius</taxon>
        <taxon>Lasius</taxon>
    </lineage>
</organism>
<protein>
    <submittedName>
        <fullName evidence="1">Putative 50 kDa protein in type i retrotransposable element r1dm</fullName>
    </submittedName>
</protein>
<gene>
    <name evidence="1" type="ORF">RF55_21492</name>
</gene>
<dbReference type="OrthoDB" id="8122238at2759"/>
<accession>A0A0J7MQS4</accession>
<reference evidence="1 2" key="1">
    <citation type="submission" date="2015-04" db="EMBL/GenBank/DDBJ databases">
        <title>Lasius niger genome sequencing.</title>
        <authorList>
            <person name="Konorov E.A."/>
            <person name="Nikitin M.A."/>
            <person name="Kirill M.V."/>
            <person name="Chang P."/>
        </authorList>
    </citation>
    <scope>NUCLEOTIDE SEQUENCE [LARGE SCALE GENOMIC DNA]</scope>
    <source>
        <tissue evidence="1">Whole</tissue>
    </source>
</reference>
<comment type="caution">
    <text evidence="1">The sequence shown here is derived from an EMBL/GenBank/DDBJ whole genome shotgun (WGS) entry which is preliminary data.</text>
</comment>